<feature type="transmembrane region" description="Helical" evidence="1">
    <location>
        <begin position="117"/>
        <end position="138"/>
    </location>
</feature>
<dbReference type="PANTHER" id="PTHR40465:SF1">
    <property type="entry name" value="DUF6534 DOMAIN-CONTAINING PROTEIN"/>
    <property type="match status" value="1"/>
</dbReference>
<feature type="transmembrane region" description="Helical" evidence="1">
    <location>
        <begin position="191"/>
        <end position="215"/>
    </location>
</feature>
<feature type="domain" description="DUF6534" evidence="2">
    <location>
        <begin position="157"/>
        <end position="245"/>
    </location>
</feature>
<dbReference type="Proteomes" id="UP001498398">
    <property type="component" value="Unassembled WGS sequence"/>
</dbReference>
<feature type="transmembrane region" description="Helical" evidence="1">
    <location>
        <begin position="12"/>
        <end position="33"/>
    </location>
</feature>
<evidence type="ECO:0000256" key="1">
    <source>
        <dbReference type="SAM" id="Phobius"/>
    </source>
</evidence>
<dbReference type="Pfam" id="PF20152">
    <property type="entry name" value="DUF6534"/>
    <property type="match status" value="1"/>
</dbReference>
<feature type="transmembrane region" description="Helical" evidence="1">
    <location>
        <begin position="85"/>
        <end position="105"/>
    </location>
</feature>
<keyword evidence="1" id="KW-1133">Transmembrane helix</keyword>
<organism evidence="3 4">
    <name type="scientific">Marasmiellus scandens</name>
    <dbReference type="NCBI Taxonomy" id="2682957"/>
    <lineage>
        <taxon>Eukaryota</taxon>
        <taxon>Fungi</taxon>
        <taxon>Dikarya</taxon>
        <taxon>Basidiomycota</taxon>
        <taxon>Agaricomycotina</taxon>
        <taxon>Agaricomycetes</taxon>
        <taxon>Agaricomycetidae</taxon>
        <taxon>Agaricales</taxon>
        <taxon>Marasmiineae</taxon>
        <taxon>Omphalotaceae</taxon>
        <taxon>Marasmiellus</taxon>
    </lineage>
</organism>
<feature type="transmembrane region" description="Helical" evidence="1">
    <location>
        <begin position="45"/>
        <end position="65"/>
    </location>
</feature>
<dbReference type="InterPro" id="IPR045339">
    <property type="entry name" value="DUF6534"/>
</dbReference>
<proteinExistence type="predicted"/>
<reference evidence="3 4" key="1">
    <citation type="submission" date="2024-01" db="EMBL/GenBank/DDBJ databases">
        <title>A draft genome for the cacao thread blight pathogen Marasmiellus scandens.</title>
        <authorList>
            <person name="Baruah I.K."/>
            <person name="Leung J."/>
            <person name="Bukari Y."/>
            <person name="Amoako-Attah I."/>
            <person name="Meinhardt L.W."/>
            <person name="Bailey B.A."/>
            <person name="Cohen S.P."/>
        </authorList>
    </citation>
    <scope>NUCLEOTIDE SEQUENCE [LARGE SCALE GENOMIC DNA]</scope>
    <source>
        <strain evidence="3 4">GH-19</strain>
    </source>
</reference>
<comment type="caution">
    <text evidence="3">The sequence shown here is derived from an EMBL/GenBank/DDBJ whole genome shotgun (WGS) entry which is preliminary data.</text>
</comment>
<accession>A0ABR1JRD2</accession>
<feature type="transmembrane region" description="Helical" evidence="1">
    <location>
        <begin position="150"/>
        <end position="170"/>
    </location>
</feature>
<dbReference type="EMBL" id="JBANRG010000007">
    <property type="protein sequence ID" value="KAK7464915.1"/>
    <property type="molecule type" value="Genomic_DNA"/>
</dbReference>
<evidence type="ECO:0000313" key="3">
    <source>
        <dbReference type="EMBL" id="KAK7464915.1"/>
    </source>
</evidence>
<protein>
    <recommendedName>
        <fullName evidence="2">DUF6534 domain-containing protein</fullName>
    </recommendedName>
</protein>
<gene>
    <name evidence="3" type="ORF">VKT23_006123</name>
</gene>
<keyword evidence="1" id="KW-0812">Transmembrane</keyword>
<evidence type="ECO:0000313" key="4">
    <source>
        <dbReference type="Proteomes" id="UP001498398"/>
    </source>
</evidence>
<keyword evidence="4" id="KW-1185">Reference proteome</keyword>
<name>A0ABR1JRD2_9AGAR</name>
<dbReference type="PANTHER" id="PTHR40465">
    <property type="entry name" value="CHROMOSOME 1, WHOLE GENOME SHOTGUN SEQUENCE"/>
    <property type="match status" value="1"/>
</dbReference>
<keyword evidence="1" id="KW-0472">Membrane</keyword>
<evidence type="ECO:0000259" key="2">
    <source>
        <dbReference type="Pfam" id="PF20152"/>
    </source>
</evidence>
<sequence length="306" mass="33900">MGIFADGIGIPLIGSWIGGLLFVFEAHEMAIYFSRYRNDSSLMKIWVIAVLTVDSVFIVGLYTWVYMNTEARFTDFNSTSNSVQIVHTVTSIITTVTMLLVQTFLIHRCWLLCRRWYIVIPLIFLSWLGFGAALVGAVDVTIGRDTELPANIAVVSSAATDVFIAATLIITLKPMVRNSFRKTTKQKIKRILVQSVSTGSLTTGLHITIVVLHITNATSEIPHSLGFCLGRIYAISMMLNLNNRRWENSDQNTTAQDSTEQYYLTTVNTSLTPQGTSTNSRQITGQDSCSDISAAQRSQLSLARIA</sequence>